<evidence type="ECO:0000256" key="7">
    <source>
        <dbReference type="ARBA" id="ARBA00023136"/>
    </source>
</evidence>
<accession>A0A7S3E3X6</accession>
<dbReference type="Pfam" id="PF00153">
    <property type="entry name" value="Mito_carr"/>
    <property type="match status" value="3"/>
</dbReference>
<evidence type="ECO:0000256" key="1">
    <source>
        <dbReference type="ARBA" id="ARBA00004141"/>
    </source>
</evidence>
<evidence type="ECO:0000256" key="3">
    <source>
        <dbReference type="ARBA" id="ARBA00022448"/>
    </source>
</evidence>
<organism evidence="10">
    <name type="scientific">Chloropicon laureae</name>
    <dbReference type="NCBI Taxonomy" id="464258"/>
    <lineage>
        <taxon>Eukaryota</taxon>
        <taxon>Viridiplantae</taxon>
        <taxon>Chlorophyta</taxon>
        <taxon>Chloropicophyceae</taxon>
        <taxon>Chloropicales</taxon>
        <taxon>Chloropicaceae</taxon>
        <taxon>Chloropicon</taxon>
    </lineage>
</organism>
<evidence type="ECO:0000256" key="4">
    <source>
        <dbReference type="ARBA" id="ARBA00022692"/>
    </source>
</evidence>
<evidence type="ECO:0000256" key="8">
    <source>
        <dbReference type="PROSITE-ProRule" id="PRU00282"/>
    </source>
</evidence>
<gene>
    <name evidence="10" type="ORF">CLAU1311_LOCUS6518</name>
</gene>
<feature type="repeat" description="Solcar" evidence="8">
    <location>
        <begin position="126"/>
        <end position="212"/>
    </location>
</feature>
<keyword evidence="3 9" id="KW-0813">Transport</keyword>
<dbReference type="EMBL" id="HBHU01009971">
    <property type="protein sequence ID" value="CAE0023561.1"/>
    <property type="molecule type" value="Transcribed_RNA"/>
</dbReference>
<comment type="similarity">
    <text evidence="2 9">Belongs to the mitochondrial carrier (TC 2.A.29) family.</text>
</comment>
<protein>
    <recommendedName>
        <fullName evidence="11">Mitochondrial carrier protein</fullName>
    </recommendedName>
</protein>
<evidence type="ECO:0000256" key="5">
    <source>
        <dbReference type="ARBA" id="ARBA00022737"/>
    </source>
</evidence>
<dbReference type="PROSITE" id="PS50920">
    <property type="entry name" value="SOLCAR"/>
    <property type="match status" value="3"/>
</dbReference>
<dbReference type="AlphaFoldDB" id="A0A7S3E3X6"/>
<dbReference type="PANTHER" id="PTHR45667">
    <property type="entry name" value="S-ADENOSYLMETHIONINE MITOCHONDRIAL CARRIER PROTEIN"/>
    <property type="match status" value="1"/>
</dbReference>
<evidence type="ECO:0000313" key="10">
    <source>
        <dbReference type="EMBL" id="CAE0023561.1"/>
    </source>
</evidence>
<dbReference type="SUPFAM" id="SSF103506">
    <property type="entry name" value="Mitochondrial carrier"/>
    <property type="match status" value="1"/>
</dbReference>
<evidence type="ECO:0000256" key="6">
    <source>
        <dbReference type="ARBA" id="ARBA00022989"/>
    </source>
</evidence>
<dbReference type="InterPro" id="IPR002067">
    <property type="entry name" value="MCP"/>
</dbReference>
<reference evidence="10" key="1">
    <citation type="submission" date="2021-01" db="EMBL/GenBank/DDBJ databases">
        <authorList>
            <person name="Corre E."/>
            <person name="Pelletier E."/>
            <person name="Niang G."/>
            <person name="Scheremetjew M."/>
            <person name="Finn R."/>
            <person name="Kale V."/>
            <person name="Holt S."/>
            <person name="Cochrane G."/>
            <person name="Meng A."/>
            <person name="Brown T."/>
            <person name="Cohen L."/>
        </authorList>
    </citation>
    <scope>NUCLEOTIDE SEQUENCE</scope>
    <source>
        <strain evidence="10">RCC856</strain>
    </source>
</reference>
<sequence>MTEATLSFRCVKASKELGVCDLSDLRTNPGRKLSLRGGFEMYAVKPAAQAKTQAGGSGLFHRVKSLGGLRKRSVTARRATLSATLPLEEGQKALSVLEDLQAPAESLATSKKVAVVGEDEKKKSKAKPLADTIAGALARAASQSTIHPLDTMKVQMQAGTFGSAGLSKIGSLVPPTGIGGVASLYRGVVGAASGAGIAIGAYFAIYSSTTKLLDLHVKPRFKNIPPGAIAFTAGAIAAAGGSFVKVPLAVCIRSVQAGVYKNVAVAAKSITSRAGARGLFTGFLPTLLEDVPDMAVKFACYESLKQFHSKVTKRRTNTEEDFMIGMFSGAVSAGATTPLDCIKTRMMCSAASSPSLQVACRSIWADGGARAFFTGMGPRAVSNGINTAVFFAFYEAIQKMMNKQNKQLEAASS</sequence>
<evidence type="ECO:0008006" key="11">
    <source>
        <dbReference type="Google" id="ProtNLM"/>
    </source>
</evidence>
<keyword evidence="5" id="KW-0677">Repeat</keyword>
<dbReference type="Gene3D" id="1.50.40.10">
    <property type="entry name" value="Mitochondrial carrier domain"/>
    <property type="match status" value="2"/>
</dbReference>
<comment type="subcellular location">
    <subcellularLocation>
        <location evidence="1">Membrane</location>
        <topology evidence="1">Multi-pass membrane protein</topology>
    </subcellularLocation>
</comment>
<name>A0A7S3E3X6_9CHLO</name>
<keyword evidence="6" id="KW-1133">Transmembrane helix</keyword>
<feature type="repeat" description="Solcar" evidence="8">
    <location>
        <begin position="320"/>
        <end position="400"/>
    </location>
</feature>
<keyword evidence="7 8" id="KW-0472">Membrane</keyword>
<dbReference type="GO" id="GO:0016020">
    <property type="term" value="C:membrane"/>
    <property type="evidence" value="ECO:0007669"/>
    <property type="project" value="UniProtKB-SubCell"/>
</dbReference>
<feature type="repeat" description="Solcar" evidence="8">
    <location>
        <begin position="225"/>
        <end position="307"/>
    </location>
</feature>
<keyword evidence="4 8" id="KW-0812">Transmembrane</keyword>
<proteinExistence type="inferred from homology"/>
<dbReference type="InterPro" id="IPR023395">
    <property type="entry name" value="MCP_dom_sf"/>
</dbReference>
<evidence type="ECO:0000256" key="9">
    <source>
        <dbReference type="RuleBase" id="RU000488"/>
    </source>
</evidence>
<evidence type="ECO:0000256" key="2">
    <source>
        <dbReference type="ARBA" id="ARBA00006375"/>
    </source>
</evidence>
<dbReference type="GO" id="GO:0055085">
    <property type="term" value="P:transmembrane transport"/>
    <property type="evidence" value="ECO:0007669"/>
    <property type="project" value="InterPro"/>
</dbReference>
<dbReference type="InterPro" id="IPR018108">
    <property type="entry name" value="MCP_transmembrane"/>
</dbReference>
<dbReference type="PRINTS" id="PR00926">
    <property type="entry name" value="MITOCARRIER"/>
</dbReference>